<feature type="domain" description="Helicase ATP-binding" evidence="8">
    <location>
        <begin position="32"/>
        <end position="201"/>
    </location>
</feature>
<evidence type="ECO:0000259" key="9">
    <source>
        <dbReference type="PROSITE" id="PS51194"/>
    </source>
</evidence>
<dbReference type="Pfam" id="PF00270">
    <property type="entry name" value="DEAD"/>
    <property type="match status" value="1"/>
</dbReference>
<dbReference type="SUPFAM" id="SSF52540">
    <property type="entry name" value="P-loop containing nucleoside triphosphate hydrolases"/>
    <property type="match status" value="1"/>
</dbReference>
<dbReference type="SMART" id="SM00487">
    <property type="entry name" value="DEXDc"/>
    <property type="match status" value="1"/>
</dbReference>
<dbReference type="GO" id="GO:0003724">
    <property type="term" value="F:RNA helicase activity"/>
    <property type="evidence" value="ECO:0007669"/>
    <property type="project" value="UniProtKB-ARBA"/>
</dbReference>
<accession>A0A0R1EUS5</accession>
<reference evidence="10 11" key="1">
    <citation type="journal article" date="2015" name="Genome Announc.">
        <title>Expanding the biotechnology potential of lactobacilli through comparative genomics of 213 strains and associated genera.</title>
        <authorList>
            <person name="Sun Z."/>
            <person name="Harris H.M."/>
            <person name="McCann A."/>
            <person name="Guo C."/>
            <person name="Argimon S."/>
            <person name="Zhang W."/>
            <person name="Yang X."/>
            <person name="Jeffery I.B."/>
            <person name="Cooney J.C."/>
            <person name="Kagawa T.F."/>
            <person name="Liu W."/>
            <person name="Song Y."/>
            <person name="Salvetti E."/>
            <person name="Wrobel A."/>
            <person name="Rasinkangas P."/>
            <person name="Parkhill J."/>
            <person name="Rea M.C."/>
            <person name="O'Sullivan O."/>
            <person name="Ritari J."/>
            <person name="Douillard F.P."/>
            <person name="Paul Ross R."/>
            <person name="Yang R."/>
            <person name="Briner A.E."/>
            <person name="Felis G.E."/>
            <person name="de Vos W.M."/>
            <person name="Barrangou R."/>
            <person name="Klaenhammer T.R."/>
            <person name="Caufield P.W."/>
            <person name="Cui Y."/>
            <person name="Zhang H."/>
            <person name="O'Toole P.W."/>
        </authorList>
    </citation>
    <scope>NUCLEOTIDE SEQUENCE [LARGE SCALE GENOMIC DNA]</scope>
    <source>
        <strain evidence="10 11">DSM 20178</strain>
    </source>
</reference>
<dbReference type="CDD" id="cd18787">
    <property type="entry name" value="SF2_C_DEAD"/>
    <property type="match status" value="1"/>
</dbReference>
<proteinExistence type="inferred from homology"/>
<name>A0A0R1EUS5_LACZE</name>
<comment type="caution">
    <text evidence="10">The sequence shown here is derived from an EMBL/GenBank/DDBJ whole genome shotgun (WGS) entry which is preliminary data.</text>
</comment>
<dbReference type="AlphaFoldDB" id="A0A0R1EUS5"/>
<evidence type="ECO:0000259" key="8">
    <source>
        <dbReference type="PROSITE" id="PS51192"/>
    </source>
</evidence>
<sequence length="439" mass="48688">MRTIILTIATPFQKRWQADGFTEQTPIQAAVYQPLKTDEDVIGLAPTGSGKTLAFGLPLLEKIVPGDGLQLLILAPSQELAIQTRDVLTPYAQDIHVNVQGIIGSANVKRQLTRLKEKPEVIVATAGRLLELIQSHKLKLAGLQTLVVDEADEMLRDPGFAQVREIAAAAPAETQLAFFSATPSPYFKEMSKWFGKTPKLIDVRAIDKTQGTVRHLFLQTDRAHQIDWLRTLAHTDGFKALVFFNQNASLERAAGILRHQAVRFAVLSREGRQTSRQKALTDFRHGRVTLLLVTDMAGRGLDIPKLPAVVNFDPPKRAEVYIHRAGRTGRMGESGLVVTLGDDHDRRDLAKLVPQYGIHRAYMVDGKLVDTPPAPSTDTSKDNATTDSAAQVPKQKSAQKMLKKEQSAKAADPGEKPHRKHKKNRVRDRRNKGKHKKQP</sequence>
<evidence type="ECO:0000256" key="1">
    <source>
        <dbReference type="ARBA" id="ARBA00022741"/>
    </source>
</evidence>
<evidence type="ECO:0000256" key="7">
    <source>
        <dbReference type="SAM" id="MobiDB-lite"/>
    </source>
</evidence>
<dbReference type="InterPro" id="IPR050079">
    <property type="entry name" value="DEAD_box_RNA_helicase"/>
</dbReference>
<feature type="compositionally biased region" description="Polar residues" evidence="7">
    <location>
        <begin position="376"/>
        <end position="398"/>
    </location>
</feature>
<evidence type="ECO:0000256" key="4">
    <source>
        <dbReference type="ARBA" id="ARBA00022840"/>
    </source>
</evidence>
<gene>
    <name evidence="10" type="ORF">FD51_GL002211</name>
</gene>
<evidence type="ECO:0000256" key="6">
    <source>
        <dbReference type="RuleBase" id="RU000492"/>
    </source>
</evidence>
<dbReference type="PATRIC" id="fig|1423816.3.peg.2291"/>
<dbReference type="EMBL" id="AZCT01000003">
    <property type="protein sequence ID" value="KRK13051.1"/>
    <property type="molecule type" value="Genomic_DNA"/>
</dbReference>
<dbReference type="Gene3D" id="3.40.50.300">
    <property type="entry name" value="P-loop containing nucleotide triphosphate hydrolases"/>
    <property type="match status" value="2"/>
</dbReference>
<dbReference type="GO" id="GO:0016787">
    <property type="term" value="F:hydrolase activity"/>
    <property type="evidence" value="ECO:0007669"/>
    <property type="project" value="UniProtKB-KW"/>
</dbReference>
<dbReference type="InterPro" id="IPR027417">
    <property type="entry name" value="P-loop_NTPase"/>
</dbReference>
<evidence type="ECO:0000256" key="3">
    <source>
        <dbReference type="ARBA" id="ARBA00022806"/>
    </source>
</evidence>
<evidence type="ECO:0000313" key="10">
    <source>
        <dbReference type="EMBL" id="KRK13051.1"/>
    </source>
</evidence>
<feature type="compositionally biased region" description="Basic residues" evidence="7">
    <location>
        <begin position="417"/>
        <end position="439"/>
    </location>
</feature>
<dbReference type="InterPro" id="IPR044742">
    <property type="entry name" value="DEAD/DEAH_RhlB"/>
</dbReference>
<dbReference type="InterPro" id="IPR011545">
    <property type="entry name" value="DEAD/DEAH_box_helicase_dom"/>
</dbReference>
<dbReference type="GO" id="GO:0005524">
    <property type="term" value="F:ATP binding"/>
    <property type="evidence" value="ECO:0007669"/>
    <property type="project" value="UniProtKB-KW"/>
</dbReference>
<dbReference type="SMART" id="SM00490">
    <property type="entry name" value="HELICc"/>
    <property type="match status" value="1"/>
</dbReference>
<evidence type="ECO:0000256" key="2">
    <source>
        <dbReference type="ARBA" id="ARBA00022801"/>
    </source>
</evidence>
<feature type="compositionally biased region" description="Basic and acidic residues" evidence="7">
    <location>
        <begin position="402"/>
        <end position="416"/>
    </location>
</feature>
<dbReference type="GO" id="GO:0003676">
    <property type="term" value="F:nucleic acid binding"/>
    <property type="evidence" value="ECO:0007669"/>
    <property type="project" value="InterPro"/>
</dbReference>
<dbReference type="InterPro" id="IPR001650">
    <property type="entry name" value="Helicase_C-like"/>
</dbReference>
<dbReference type="InterPro" id="IPR014001">
    <property type="entry name" value="Helicase_ATP-bd"/>
</dbReference>
<keyword evidence="1 6" id="KW-0547">Nucleotide-binding</keyword>
<dbReference type="PANTHER" id="PTHR47959:SF13">
    <property type="entry name" value="ATP-DEPENDENT RNA HELICASE RHLE"/>
    <property type="match status" value="1"/>
</dbReference>
<feature type="domain" description="Helicase C-terminal" evidence="9">
    <location>
        <begin position="225"/>
        <end position="380"/>
    </location>
</feature>
<dbReference type="PROSITE" id="PS51194">
    <property type="entry name" value="HELICASE_CTER"/>
    <property type="match status" value="1"/>
</dbReference>
<evidence type="ECO:0000256" key="5">
    <source>
        <dbReference type="ARBA" id="ARBA00038437"/>
    </source>
</evidence>
<dbReference type="eggNOG" id="COG0513">
    <property type="taxonomic scope" value="Bacteria"/>
</dbReference>
<dbReference type="GO" id="GO:0005829">
    <property type="term" value="C:cytosol"/>
    <property type="evidence" value="ECO:0007669"/>
    <property type="project" value="TreeGrafter"/>
</dbReference>
<dbReference type="CDD" id="cd00268">
    <property type="entry name" value="DEADc"/>
    <property type="match status" value="1"/>
</dbReference>
<comment type="similarity">
    <text evidence="5 6">Belongs to the DEAD box helicase family.</text>
</comment>
<dbReference type="InterPro" id="IPR000629">
    <property type="entry name" value="RNA-helicase_DEAD-box_CS"/>
</dbReference>
<keyword evidence="2 6" id="KW-0378">Hydrolase</keyword>
<protein>
    <submittedName>
        <fullName evidence="10">ATP-dependent RNA helicase</fullName>
    </submittedName>
</protein>
<dbReference type="PROSITE" id="PS51192">
    <property type="entry name" value="HELICASE_ATP_BIND_1"/>
    <property type="match status" value="1"/>
</dbReference>
<dbReference type="Proteomes" id="UP000051984">
    <property type="component" value="Unassembled WGS sequence"/>
</dbReference>
<feature type="region of interest" description="Disordered" evidence="7">
    <location>
        <begin position="369"/>
        <end position="439"/>
    </location>
</feature>
<dbReference type="PROSITE" id="PS00039">
    <property type="entry name" value="DEAD_ATP_HELICASE"/>
    <property type="match status" value="1"/>
</dbReference>
<evidence type="ECO:0000313" key="11">
    <source>
        <dbReference type="Proteomes" id="UP000051984"/>
    </source>
</evidence>
<keyword evidence="3 6" id="KW-0347">Helicase</keyword>
<dbReference type="PANTHER" id="PTHR47959">
    <property type="entry name" value="ATP-DEPENDENT RNA HELICASE RHLE-RELATED"/>
    <property type="match status" value="1"/>
</dbReference>
<dbReference type="Pfam" id="PF00271">
    <property type="entry name" value="Helicase_C"/>
    <property type="match status" value="1"/>
</dbReference>
<organism evidence="10 11">
    <name type="scientific">Lacticaseibacillus zeae DSM 20178 = KCTC 3804</name>
    <dbReference type="NCBI Taxonomy" id="1423816"/>
    <lineage>
        <taxon>Bacteria</taxon>
        <taxon>Bacillati</taxon>
        <taxon>Bacillota</taxon>
        <taxon>Bacilli</taxon>
        <taxon>Lactobacillales</taxon>
        <taxon>Lactobacillaceae</taxon>
        <taxon>Lacticaseibacillus</taxon>
    </lineage>
</organism>
<keyword evidence="4 6" id="KW-0067">ATP-binding</keyword>